<dbReference type="STRING" id="698738.OLEAN_C37650"/>
<dbReference type="EMBL" id="FO203512">
    <property type="protein sequence ID" value="CCK77941.1"/>
    <property type="molecule type" value="Genomic_DNA"/>
</dbReference>
<name>R4YRV0_OLEAN</name>
<reference evidence="2 3" key="1">
    <citation type="journal article" date="2013" name="Nat. Commun.">
        <title>Genome sequence and functional genomic analysis of the oil-degrading bacterium Oleispira antarctica.</title>
        <authorList>
            <person name="Kube M."/>
            <person name="Chernikova T.N."/>
            <person name="Al-Ramahi Y."/>
            <person name="Beloqui A."/>
            <person name="Lopez-Cortez N."/>
            <person name="Guazzaroni M.E."/>
            <person name="Heipieper H.J."/>
            <person name="Klages S."/>
            <person name="Kotsyurbenko O.R."/>
            <person name="Langer I."/>
            <person name="Nechitaylo T.Y."/>
            <person name="Lunsdorf H."/>
            <person name="Fernandez M."/>
            <person name="Juarez S."/>
            <person name="Ciordia S."/>
            <person name="Singer A."/>
            <person name="Kagan O."/>
            <person name="Egorova O."/>
            <person name="Petit P.A."/>
            <person name="Stogios P."/>
            <person name="Kim Y."/>
            <person name="Tchigvintsev A."/>
            <person name="Flick R."/>
            <person name="Denaro R."/>
            <person name="Genovese M."/>
            <person name="Albar J.P."/>
            <person name="Reva O.N."/>
            <person name="Martinez-Gomariz M."/>
            <person name="Tran H."/>
            <person name="Ferrer M."/>
            <person name="Savchenko A."/>
            <person name="Yakunin A.F."/>
            <person name="Yakimov M.M."/>
            <person name="Golyshina O.V."/>
            <person name="Reinhardt R."/>
            <person name="Golyshin P.N."/>
        </authorList>
    </citation>
    <scope>NUCLEOTIDE SEQUENCE [LARGE SCALE GENOMIC DNA]</scope>
</reference>
<organism evidence="2 3">
    <name type="scientific">Oleispira antarctica RB-8</name>
    <dbReference type="NCBI Taxonomy" id="698738"/>
    <lineage>
        <taxon>Bacteria</taxon>
        <taxon>Pseudomonadati</taxon>
        <taxon>Pseudomonadota</taxon>
        <taxon>Gammaproteobacteria</taxon>
        <taxon>Oceanospirillales</taxon>
        <taxon>Oceanospirillaceae</taxon>
        <taxon>Oleispira</taxon>
    </lineage>
</organism>
<protein>
    <submittedName>
        <fullName evidence="2">Uncharacterized protein</fullName>
    </submittedName>
</protein>
<feature type="chain" id="PRO_5004383907" evidence="1">
    <location>
        <begin position="25"/>
        <end position="118"/>
    </location>
</feature>
<dbReference type="KEGG" id="oai:OLEAN_C37650"/>
<keyword evidence="1" id="KW-0732">Signal</keyword>
<keyword evidence="3" id="KW-1185">Reference proteome</keyword>
<evidence type="ECO:0000313" key="3">
    <source>
        <dbReference type="Proteomes" id="UP000032749"/>
    </source>
</evidence>
<dbReference type="HOGENOM" id="CLU_2070702_0_0_6"/>
<dbReference type="AlphaFoldDB" id="R4YRV0"/>
<accession>R4YRV0</accession>
<proteinExistence type="predicted"/>
<gene>
    <name evidence="2" type="ORF">OLEAN_C37650</name>
</gene>
<feature type="signal peptide" evidence="1">
    <location>
        <begin position="1"/>
        <end position="24"/>
    </location>
</feature>
<sequence length="118" mass="13016">MFKYFKKIIVLLMLTTFLVQSAMATVMLGDMPMSQPFTMPISTDCHGMNHETNLDLANDLASCCQLDCNCAVAHCGAALLFDNNYTSDIASFQFIDLATITSLPAPYLPTPYRPPIAR</sequence>
<evidence type="ECO:0000313" key="2">
    <source>
        <dbReference type="EMBL" id="CCK77941.1"/>
    </source>
</evidence>
<evidence type="ECO:0000256" key="1">
    <source>
        <dbReference type="SAM" id="SignalP"/>
    </source>
</evidence>
<dbReference type="Proteomes" id="UP000032749">
    <property type="component" value="Chromosome"/>
</dbReference>